<dbReference type="EMBL" id="AZHE01000006">
    <property type="protein sequence ID" value="KHN98978.1"/>
    <property type="molecule type" value="Genomic_DNA"/>
</dbReference>
<comment type="caution">
    <text evidence="3">The sequence shown here is derived from an EMBL/GenBank/DDBJ whole genome shotgun (WGS) entry which is preliminary data.</text>
</comment>
<keyword evidence="4" id="KW-1185">Reference proteome</keyword>
<evidence type="ECO:0000313" key="4">
    <source>
        <dbReference type="Proteomes" id="UP000030816"/>
    </source>
</evidence>
<dbReference type="Pfam" id="PF11951">
    <property type="entry name" value="Fungal_trans_2"/>
    <property type="match status" value="1"/>
</dbReference>
<dbReference type="PANTHER" id="PTHR47657">
    <property type="entry name" value="STEROL REGULATORY ELEMENT-BINDING PROTEIN ECM22"/>
    <property type="match status" value="1"/>
</dbReference>
<dbReference type="Gene3D" id="4.10.240.10">
    <property type="entry name" value="Zn(2)-C6 fungal-type DNA-binding domain"/>
    <property type="match status" value="1"/>
</dbReference>
<dbReference type="InterPro" id="IPR001138">
    <property type="entry name" value="Zn2Cys6_DnaBD"/>
</dbReference>
<dbReference type="PROSITE" id="PS00463">
    <property type="entry name" value="ZN2_CY6_FUNGAL_1"/>
    <property type="match status" value="1"/>
</dbReference>
<sequence>MDLETPGVDDTETVDTSMFSQYTLGLRSGGSHRGVKVSHKKSRYGCKRCRTRRVKCNEQKPVCDNCKRHRSECIYDRVPPLTTPVISPAPFRPESAEARVAAAIARNIENSHLSDPPESRERRILETRLMYQYATSTGATIAIDDKAKGLYVNMVPRLALTSDALLYCMYSLAALHCKVVGDLMGLVSRDAHRKYLSMGLREHNLAITNINPETADAICLTSTLLRCCSFILLQDRARQPYTPPVEWLMMNASTKAIVATAFDLPGGKEKSVAAMMVGFSPLVSNEQMRFDPAQRRGLELLLRRDDIRDATEPWDPESQDAFESTLSYLGGAIETARAGDRHDGLRRLIIFPMLVKGRFIELVQEGQPRATVFLAYYFALLALHKDRWWIGEAGAHEVREMAAHFTGHWRALLNWPLRVVETGEIPPLG</sequence>
<accession>A0A0B2WY42</accession>
<dbReference type="PROSITE" id="PS50048">
    <property type="entry name" value="ZN2_CY6_FUNGAL_2"/>
    <property type="match status" value="1"/>
</dbReference>
<dbReference type="InterPro" id="IPR036864">
    <property type="entry name" value="Zn2-C6_fun-type_DNA-bd_sf"/>
</dbReference>
<protein>
    <submittedName>
        <fullName evidence="3">C6 finger domain-containing protein</fullName>
    </submittedName>
</protein>
<keyword evidence="1" id="KW-0539">Nucleus</keyword>
<dbReference type="CDD" id="cd00067">
    <property type="entry name" value="GAL4"/>
    <property type="match status" value="1"/>
</dbReference>
<dbReference type="PANTHER" id="PTHR47657:SF14">
    <property type="entry name" value="ZN(2)-C6 FUNGAL-TYPE DOMAIN-CONTAINING PROTEIN"/>
    <property type="match status" value="1"/>
</dbReference>
<gene>
    <name evidence="3" type="ORF">MAM_03440</name>
</gene>
<evidence type="ECO:0000259" key="2">
    <source>
        <dbReference type="PROSITE" id="PS50048"/>
    </source>
</evidence>
<dbReference type="AlphaFoldDB" id="A0A0B2WY42"/>
<dbReference type="Proteomes" id="UP000030816">
    <property type="component" value="Unassembled WGS sequence"/>
</dbReference>
<dbReference type="Pfam" id="PF00172">
    <property type="entry name" value="Zn_clus"/>
    <property type="match status" value="1"/>
</dbReference>
<dbReference type="OrthoDB" id="3546279at2759"/>
<dbReference type="SUPFAM" id="SSF57701">
    <property type="entry name" value="Zn2/Cys6 DNA-binding domain"/>
    <property type="match status" value="1"/>
</dbReference>
<organism evidence="3 4">
    <name type="scientific">Metarhizium album (strain ARSEF 1941)</name>
    <dbReference type="NCBI Taxonomy" id="1081103"/>
    <lineage>
        <taxon>Eukaryota</taxon>
        <taxon>Fungi</taxon>
        <taxon>Dikarya</taxon>
        <taxon>Ascomycota</taxon>
        <taxon>Pezizomycotina</taxon>
        <taxon>Sordariomycetes</taxon>
        <taxon>Hypocreomycetidae</taxon>
        <taxon>Hypocreales</taxon>
        <taxon>Clavicipitaceae</taxon>
        <taxon>Metarhizium</taxon>
    </lineage>
</organism>
<name>A0A0B2WY42_METAS</name>
<dbReference type="STRING" id="1081103.A0A0B2WY42"/>
<dbReference type="InterPro" id="IPR021858">
    <property type="entry name" value="Fun_TF"/>
</dbReference>
<dbReference type="GO" id="GO:0000981">
    <property type="term" value="F:DNA-binding transcription factor activity, RNA polymerase II-specific"/>
    <property type="evidence" value="ECO:0007669"/>
    <property type="project" value="InterPro"/>
</dbReference>
<dbReference type="HOGENOM" id="CLU_024934_6_0_1"/>
<proteinExistence type="predicted"/>
<dbReference type="GO" id="GO:0008270">
    <property type="term" value="F:zinc ion binding"/>
    <property type="evidence" value="ECO:0007669"/>
    <property type="project" value="InterPro"/>
</dbReference>
<dbReference type="GeneID" id="63737895"/>
<dbReference type="SMART" id="SM00066">
    <property type="entry name" value="GAL4"/>
    <property type="match status" value="1"/>
</dbReference>
<evidence type="ECO:0000313" key="3">
    <source>
        <dbReference type="EMBL" id="KHN98978.1"/>
    </source>
</evidence>
<feature type="domain" description="Zn(2)-C6 fungal-type" evidence="2">
    <location>
        <begin position="45"/>
        <end position="75"/>
    </location>
</feature>
<dbReference type="RefSeq" id="XP_040680044.1">
    <property type="nucleotide sequence ID" value="XM_040822239.1"/>
</dbReference>
<evidence type="ECO:0000256" key="1">
    <source>
        <dbReference type="ARBA" id="ARBA00023242"/>
    </source>
</evidence>
<dbReference type="InterPro" id="IPR052400">
    <property type="entry name" value="Zn2-C6_fungal_TF"/>
</dbReference>
<reference evidence="3 4" key="1">
    <citation type="journal article" date="2014" name="Proc. Natl. Acad. Sci. U.S.A.">
        <title>Trajectory and genomic determinants of fungal-pathogen speciation and host adaptation.</title>
        <authorList>
            <person name="Hu X."/>
            <person name="Xiao G."/>
            <person name="Zheng P."/>
            <person name="Shang Y."/>
            <person name="Su Y."/>
            <person name="Zhang X."/>
            <person name="Liu X."/>
            <person name="Zhan S."/>
            <person name="St Leger R.J."/>
            <person name="Wang C."/>
        </authorList>
    </citation>
    <scope>NUCLEOTIDE SEQUENCE [LARGE SCALE GENOMIC DNA]</scope>
    <source>
        <strain evidence="3 4">ARSEF 1941</strain>
    </source>
</reference>